<dbReference type="CDD" id="cd08422">
    <property type="entry name" value="PBP2_CrgA_like"/>
    <property type="match status" value="1"/>
</dbReference>
<dbReference type="Gene3D" id="1.10.10.10">
    <property type="entry name" value="Winged helix-like DNA-binding domain superfamily/Winged helix DNA-binding domain"/>
    <property type="match status" value="1"/>
</dbReference>
<keyword evidence="7" id="KW-1185">Reference proteome</keyword>
<dbReference type="InterPro" id="IPR005119">
    <property type="entry name" value="LysR_subst-bd"/>
</dbReference>
<evidence type="ECO:0000313" key="7">
    <source>
        <dbReference type="Proteomes" id="UP000183487"/>
    </source>
</evidence>
<sequence>MATDRLGDLQLFVEASTLGSLSAAGRKLGLSPAAASARLGKLEAVLRTRLFDRTTRQLRLTDEGRVYLQHCQIALQALADAEVALEIGRTSVQGKLRISASTDFGRNLLSDWLDEFTCTHPQVRIALTLTDSLSNLVQDDIDLAIRFGVPDTSSGLIARQLAPNWRVLCASPDYLARNGEPGTPDDLAGHEFIVLVTNNGPLNEFHFARGEQRWTYSVAMDRAWETNDGALVRRWALAGHGITRKTIWDAAADLRDGSLKVLLPNFILPEQGVYAVLHRTRYTVPRVRLLIDFLVERFAHAADELAERFSTA</sequence>
<dbReference type="EMBL" id="FNKP01000003">
    <property type="protein sequence ID" value="SDR52451.1"/>
    <property type="molecule type" value="Genomic_DNA"/>
</dbReference>
<dbReference type="Pfam" id="PF03466">
    <property type="entry name" value="LysR_substrate"/>
    <property type="match status" value="1"/>
</dbReference>
<dbReference type="InterPro" id="IPR058163">
    <property type="entry name" value="LysR-type_TF_proteobact-type"/>
</dbReference>
<dbReference type="SUPFAM" id="SSF46785">
    <property type="entry name" value="Winged helix' DNA-binding domain"/>
    <property type="match status" value="1"/>
</dbReference>
<dbReference type="GO" id="GO:0043565">
    <property type="term" value="F:sequence-specific DNA binding"/>
    <property type="evidence" value="ECO:0007669"/>
    <property type="project" value="TreeGrafter"/>
</dbReference>
<feature type="domain" description="HTH lysR-type" evidence="5">
    <location>
        <begin position="4"/>
        <end position="61"/>
    </location>
</feature>
<evidence type="ECO:0000313" key="6">
    <source>
        <dbReference type="EMBL" id="SDR52451.1"/>
    </source>
</evidence>
<dbReference type="PANTHER" id="PTHR30537:SF21">
    <property type="entry name" value="HTH-TYPE TRANSCRIPTIONAL REGULATOR SINR-RELATED"/>
    <property type="match status" value="1"/>
</dbReference>
<gene>
    <name evidence="6" type="ORF">SAMN05443245_7195</name>
</gene>
<evidence type="ECO:0000259" key="5">
    <source>
        <dbReference type="PROSITE" id="PS50931"/>
    </source>
</evidence>
<reference evidence="7" key="1">
    <citation type="submission" date="2016-10" db="EMBL/GenBank/DDBJ databases">
        <authorList>
            <person name="Varghese N."/>
        </authorList>
    </citation>
    <scope>NUCLEOTIDE SEQUENCE [LARGE SCALE GENOMIC DNA]</scope>
    <source>
        <strain evidence="7">GAS106B</strain>
    </source>
</reference>
<dbReference type="AlphaFoldDB" id="A0A1H1JR16"/>
<dbReference type="Gene3D" id="3.40.190.290">
    <property type="match status" value="1"/>
</dbReference>
<dbReference type="PROSITE" id="PS50931">
    <property type="entry name" value="HTH_LYSR"/>
    <property type="match status" value="1"/>
</dbReference>
<dbReference type="FunFam" id="1.10.10.10:FF:000001">
    <property type="entry name" value="LysR family transcriptional regulator"/>
    <property type="match status" value="1"/>
</dbReference>
<dbReference type="Proteomes" id="UP000183487">
    <property type="component" value="Unassembled WGS sequence"/>
</dbReference>
<dbReference type="SUPFAM" id="SSF53850">
    <property type="entry name" value="Periplasmic binding protein-like II"/>
    <property type="match status" value="1"/>
</dbReference>
<dbReference type="InterPro" id="IPR036388">
    <property type="entry name" value="WH-like_DNA-bd_sf"/>
</dbReference>
<keyword evidence="3 6" id="KW-0238">DNA-binding</keyword>
<dbReference type="GO" id="GO:0003700">
    <property type="term" value="F:DNA-binding transcription factor activity"/>
    <property type="evidence" value="ECO:0007669"/>
    <property type="project" value="InterPro"/>
</dbReference>
<evidence type="ECO:0000256" key="2">
    <source>
        <dbReference type="ARBA" id="ARBA00023015"/>
    </source>
</evidence>
<dbReference type="InterPro" id="IPR036390">
    <property type="entry name" value="WH_DNA-bd_sf"/>
</dbReference>
<name>A0A1H1JR16_9BURK</name>
<organism evidence="6 7">
    <name type="scientific">Paraburkholderia fungorum</name>
    <dbReference type="NCBI Taxonomy" id="134537"/>
    <lineage>
        <taxon>Bacteria</taxon>
        <taxon>Pseudomonadati</taxon>
        <taxon>Pseudomonadota</taxon>
        <taxon>Betaproteobacteria</taxon>
        <taxon>Burkholderiales</taxon>
        <taxon>Burkholderiaceae</taxon>
        <taxon>Paraburkholderia</taxon>
    </lineage>
</organism>
<dbReference type="PANTHER" id="PTHR30537">
    <property type="entry name" value="HTH-TYPE TRANSCRIPTIONAL REGULATOR"/>
    <property type="match status" value="1"/>
</dbReference>
<dbReference type="RefSeq" id="WP_074772925.1">
    <property type="nucleotide sequence ID" value="NZ_FNKP01000003.1"/>
</dbReference>
<evidence type="ECO:0000256" key="3">
    <source>
        <dbReference type="ARBA" id="ARBA00023125"/>
    </source>
</evidence>
<dbReference type="GO" id="GO:0006351">
    <property type="term" value="P:DNA-templated transcription"/>
    <property type="evidence" value="ECO:0007669"/>
    <property type="project" value="TreeGrafter"/>
</dbReference>
<dbReference type="InterPro" id="IPR000847">
    <property type="entry name" value="LysR_HTH_N"/>
</dbReference>
<dbReference type="Pfam" id="PF00126">
    <property type="entry name" value="HTH_1"/>
    <property type="match status" value="1"/>
</dbReference>
<evidence type="ECO:0000256" key="1">
    <source>
        <dbReference type="ARBA" id="ARBA00009437"/>
    </source>
</evidence>
<accession>A0A1H1JR16</accession>
<protein>
    <submittedName>
        <fullName evidence="6">DNA-binding transcriptional regulator, LysR family</fullName>
    </submittedName>
</protein>
<dbReference type="OrthoDB" id="9786526at2"/>
<proteinExistence type="inferred from homology"/>
<keyword evidence="4" id="KW-0804">Transcription</keyword>
<keyword evidence="2" id="KW-0805">Transcription regulation</keyword>
<evidence type="ECO:0000256" key="4">
    <source>
        <dbReference type="ARBA" id="ARBA00023163"/>
    </source>
</evidence>
<comment type="similarity">
    <text evidence="1">Belongs to the LysR transcriptional regulatory family.</text>
</comment>